<keyword evidence="3" id="KW-1185">Reference proteome</keyword>
<evidence type="ECO:0000256" key="1">
    <source>
        <dbReference type="SAM" id="Phobius"/>
    </source>
</evidence>
<sequence length="57" mass="6520">MDEETCGQVTLLYVIEIKLIIHLTFVCAAASLAHQMAFAQFSQVIGYQILWERQALY</sequence>
<dbReference type="Proteomes" id="UP000287352">
    <property type="component" value="Unassembled WGS sequence"/>
</dbReference>
<evidence type="ECO:0000313" key="2">
    <source>
        <dbReference type="EMBL" id="GCE15443.1"/>
    </source>
</evidence>
<keyword evidence="1" id="KW-1133">Transmembrane helix</keyword>
<keyword evidence="1" id="KW-0472">Membrane</keyword>
<dbReference type="AlphaFoldDB" id="A0A402A8H9"/>
<name>A0A402A8H9_9CHLR</name>
<accession>A0A402A8H9</accession>
<comment type="caution">
    <text evidence="2">The sequence shown here is derived from an EMBL/GenBank/DDBJ whole genome shotgun (WGS) entry which is preliminary data.</text>
</comment>
<proteinExistence type="predicted"/>
<feature type="transmembrane region" description="Helical" evidence="1">
    <location>
        <begin position="12"/>
        <end position="33"/>
    </location>
</feature>
<organism evidence="2 3">
    <name type="scientific">Tengunoibacter tsumagoiensis</name>
    <dbReference type="NCBI Taxonomy" id="2014871"/>
    <lineage>
        <taxon>Bacteria</taxon>
        <taxon>Bacillati</taxon>
        <taxon>Chloroflexota</taxon>
        <taxon>Ktedonobacteria</taxon>
        <taxon>Ktedonobacterales</taxon>
        <taxon>Dictyobacteraceae</taxon>
        <taxon>Tengunoibacter</taxon>
    </lineage>
</organism>
<protein>
    <submittedName>
        <fullName evidence="2">Uncharacterized protein</fullName>
    </submittedName>
</protein>
<gene>
    <name evidence="2" type="ORF">KTT_53020</name>
</gene>
<evidence type="ECO:0000313" key="3">
    <source>
        <dbReference type="Proteomes" id="UP000287352"/>
    </source>
</evidence>
<reference evidence="3" key="1">
    <citation type="submission" date="2018-12" db="EMBL/GenBank/DDBJ databases">
        <title>Tengunoibacter tsumagoiensis gen. nov., sp. nov., Dictyobacter kobayashii sp. nov., D. alpinus sp. nov., and D. joshuensis sp. nov. and description of Dictyobacteraceae fam. nov. within the order Ktedonobacterales isolated from Tengu-no-mugimeshi.</title>
        <authorList>
            <person name="Wang C.M."/>
            <person name="Zheng Y."/>
            <person name="Sakai Y."/>
            <person name="Toyoda A."/>
            <person name="Minakuchi Y."/>
            <person name="Abe K."/>
            <person name="Yokota A."/>
            <person name="Yabe S."/>
        </authorList>
    </citation>
    <scope>NUCLEOTIDE SEQUENCE [LARGE SCALE GENOMIC DNA]</scope>
    <source>
        <strain evidence="3">Uno3</strain>
    </source>
</reference>
<keyword evidence="1" id="KW-0812">Transmembrane</keyword>
<dbReference type="EMBL" id="BIFR01000002">
    <property type="protein sequence ID" value="GCE15443.1"/>
    <property type="molecule type" value="Genomic_DNA"/>
</dbReference>